<dbReference type="AlphaFoldDB" id="A0A7S2J6W0"/>
<dbReference type="SUPFAM" id="SSF56112">
    <property type="entry name" value="Protein kinase-like (PK-like)"/>
    <property type="match status" value="1"/>
</dbReference>
<evidence type="ECO:0000313" key="2">
    <source>
        <dbReference type="EMBL" id="CAD9539431.1"/>
    </source>
</evidence>
<sequence>MSALKNCTDVRFVSFLEGCLRWEAADRFAPEDALKHEWITEAPPSLTSPRAALHAAQVERPRSGRTHPSIHQSSTPHAHPQTHPHLHPSRSCHGADGGSSRCGSAIVSSRTAHGSGQAGRHGPGSCTHGTCGQGGEVSAVSASSPRELAALSMPGTAVPLPHRRQLGADRDYGVGLGSAH</sequence>
<feature type="compositionally biased region" description="Basic residues" evidence="1">
    <location>
        <begin position="80"/>
        <end position="90"/>
    </location>
</feature>
<evidence type="ECO:0000256" key="1">
    <source>
        <dbReference type="SAM" id="MobiDB-lite"/>
    </source>
</evidence>
<feature type="region of interest" description="Disordered" evidence="1">
    <location>
        <begin position="45"/>
        <end position="138"/>
    </location>
</feature>
<proteinExistence type="predicted"/>
<dbReference type="EMBL" id="HBGU01075154">
    <property type="protein sequence ID" value="CAD9539431.1"/>
    <property type="molecule type" value="Transcribed_RNA"/>
</dbReference>
<dbReference type="InterPro" id="IPR011009">
    <property type="entry name" value="Kinase-like_dom_sf"/>
</dbReference>
<gene>
    <name evidence="2" type="ORF">CBRE1094_LOCUS40949</name>
</gene>
<organism evidence="2">
    <name type="scientific">Haptolina brevifila</name>
    <dbReference type="NCBI Taxonomy" id="156173"/>
    <lineage>
        <taxon>Eukaryota</taxon>
        <taxon>Haptista</taxon>
        <taxon>Haptophyta</taxon>
        <taxon>Prymnesiophyceae</taxon>
        <taxon>Prymnesiales</taxon>
        <taxon>Prymnesiaceae</taxon>
        <taxon>Haptolina</taxon>
    </lineage>
</organism>
<dbReference type="Gene3D" id="1.10.510.10">
    <property type="entry name" value="Transferase(Phosphotransferase) domain 1"/>
    <property type="match status" value="1"/>
</dbReference>
<name>A0A7S2J6W0_9EUKA</name>
<feature type="region of interest" description="Disordered" evidence="1">
    <location>
        <begin position="155"/>
        <end position="180"/>
    </location>
</feature>
<protein>
    <recommendedName>
        <fullName evidence="3">Protein kinase domain-containing protein</fullName>
    </recommendedName>
</protein>
<accession>A0A7S2J6W0</accession>
<reference evidence="2" key="1">
    <citation type="submission" date="2021-01" db="EMBL/GenBank/DDBJ databases">
        <authorList>
            <person name="Corre E."/>
            <person name="Pelletier E."/>
            <person name="Niang G."/>
            <person name="Scheremetjew M."/>
            <person name="Finn R."/>
            <person name="Kale V."/>
            <person name="Holt S."/>
            <person name="Cochrane G."/>
            <person name="Meng A."/>
            <person name="Brown T."/>
            <person name="Cohen L."/>
        </authorList>
    </citation>
    <scope>NUCLEOTIDE SEQUENCE</scope>
    <source>
        <strain evidence="2">UTEX LB 985</strain>
    </source>
</reference>
<evidence type="ECO:0008006" key="3">
    <source>
        <dbReference type="Google" id="ProtNLM"/>
    </source>
</evidence>